<dbReference type="SMART" id="SM00387">
    <property type="entry name" value="HATPase_c"/>
    <property type="match status" value="1"/>
</dbReference>
<dbReference type="SUPFAM" id="SSF55874">
    <property type="entry name" value="ATPase domain of HSP90 chaperone/DNA topoisomerase II/histidine kinase"/>
    <property type="match status" value="1"/>
</dbReference>
<evidence type="ECO:0000256" key="10">
    <source>
        <dbReference type="ARBA" id="ARBA00022777"/>
    </source>
</evidence>
<dbReference type="PANTHER" id="PTHR24421:SF61">
    <property type="entry name" value="OXYGEN SENSOR HISTIDINE KINASE NREB"/>
    <property type="match status" value="1"/>
</dbReference>
<evidence type="ECO:0000256" key="3">
    <source>
        <dbReference type="ARBA" id="ARBA00004496"/>
    </source>
</evidence>
<comment type="cofactor">
    <cofactor evidence="2">
        <name>[4Fe-4S] cluster</name>
        <dbReference type="ChEBI" id="CHEBI:49883"/>
    </cofactor>
</comment>
<comment type="subcellular location">
    <subcellularLocation>
        <location evidence="3">Cytoplasm</location>
    </subcellularLocation>
</comment>
<keyword evidence="19" id="KW-1185">Reference proteome</keyword>
<dbReference type="PRINTS" id="PR00344">
    <property type="entry name" value="BCTRLSENSOR"/>
</dbReference>
<organism evidence="18 19">
    <name type="scientific">Rubrobacter tropicus</name>
    <dbReference type="NCBI Taxonomy" id="2653851"/>
    <lineage>
        <taxon>Bacteria</taxon>
        <taxon>Bacillati</taxon>
        <taxon>Actinomycetota</taxon>
        <taxon>Rubrobacteria</taxon>
        <taxon>Rubrobacterales</taxon>
        <taxon>Rubrobacteraceae</taxon>
        <taxon>Rubrobacter</taxon>
    </lineage>
</organism>
<evidence type="ECO:0000259" key="17">
    <source>
        <dbReference type="PROSITE" id="PS50109"/>
    </source>
</evidence>
<dbReference type="InterPro" id="IPR036890">
    <property type="entry name" value="HATPase_C_sf"/>
</dbReference>
<dbReference type="Gene3D" id="1.20.5.1930">
    <property type="match status" value="1"/>
</dbReference>
<dbReference type="GO" id="GO:0046872">
    <property type="term" value="F:metal ion binding"/>
    <property type="evidence" value="ECO:0007669"/>
    <property type="project" value="UniProtKB-KW"/>
</dbReference>
<dbReference type="EC" id="2.7.13.3" evidence="4"/>
<protein>
    <recommendedName>
        <fullName evidence="5">Oxygen sensor histidine kinase NreB</fullName>
        <ecNumber evidence="4">2.7.13.3</ecNumber>
    </recommendedName>
    <alternativeName>
        <fullName evidence="15">Nitrogen regulation protein B</fullName>
    </alternativeName>
</protein>
<keyword evidence="9" id="KW-0479">Metal-binding</keyword>
<keyword evidence="8" id="KW-0808">Transferase</keyword>
<proteinExistence type="predicted"/>
<dbReference type="InterPro" id="IPR004358">
    <property type="entry name" value="Sig_transdc_His_kin-like_C"/>
</dbReference>
<evidence type="ECO:0000313" key="19">
    <source>
        <dbReference type="Proteomes" id="UP000501452"/>
    </source>
</evidence>
<evidence type="ECO:0000313" key="18">
    <source>
        <dbReference type="EMBL" id="QIN81365.1"/>
    </source>
</evidence>
<sequence length="311" mass="33661">MRKIYPIWTMHRRPGLLKMSRVIGKPKTPGLGRLRLLAVLLPAGAMGVFEFLRHQWLSHALPGWLAEGWAGNVLGALVVGGVVYGFVRVFGGLVQRSAGETARAREEAAVLSERQRLAREMHDGVAQTLFYLGANLREVRALLESGEEVEALDGVRTAELHLEEAHERVRAAIADSRQNGTRDLGESLRRAAVEASGRLGMRVVCEVEGRPSVPASSQRQVLAIVHEALTNAHRHGRAREALVRVDADEGSVCVEVSDDGGGFDPRARQGESSYGLEIMAERAMMLEGELSLASSPGGGTKVTVRLPETGT</sequence>
<evidence type="ECO:0000256" key="13">
    <source>
        <dbReference type="ARBA" id="ARBA00023014"/>
    </source>
</evidence>
<keyword evidence="10" id="KW-0418">Kinase</keyword>
<dbReference type="KEGG" id="rub:GBA63_01050"/>
<dbReference type="GO" id="GO:0051539">
    <property type="term" value="F:4 iron, 4 sulfur cluster binding"/>
    <property type="evidence" value="ECO:0007669"/>
    <property type="project" value="UniProtKB-KW"/>
</dbReference>
<evidence type="ECO:0000256" key="9">
    <source>
        <dbReference type="ARBA" id="ARBA00022723"/>
    </source>
</evidence>
<evidence type="ECO:0000256" key="6">
    <source>
        <dbReference type="ARBA" id="ARBA00022485"/>
    </source>
</evidence>
<comment type="catalytic activity">
    <reaction evidence="1">
        <text>ATP + protein L-histidine = ADP + protein N-phospho-L-histidine.</text>
        <dbReference type="EC" id="2.7.13.3"/>
    </reaction>
</comment>
<evidence type="ECO:0000256" key="4">
    <source>
        <dbReference type="ARBA" id="ARBA00012438"/>
    </source>
</evidence>
<keyword evidence="13" id="KW-0411">Iron-sulfur</keyword>
<dbReference type="GO" id="GO:0000155">
    <property type="term" value="F:phosphorelay sensor kinase activity"/>
    <property type="evidence" value="ECO:0007669"/>
    <property type="project" value="InterPro"/>
</dbReference>
<dbReference type="Gene3D" id="3.30.565.10">
    <property type="entry name" value="Histidine kinase-like ATPase, C-terminal domain"/>
    <property type="match status" value="1"/>
</dbReference>
<evidence type="ECO:0000256" key="12">
    <source>
        <dbReference type="ARBA" id="ARBA00023012"/>
    </source>
</evidence>
<reference evidence="18 19" key="1">
    <citation type="submission" date="2019-10" db="EMBL/GenBank/DDBJ databases">
        <title>Rubrobacter sp nov SCSIO 52090 isolated from a deep-sea sediment in the South China Sea.</title>
        <authorList>
            <person name="Chen R.W."/>
        </authorList>
    </citation>
    <scope>NUCLEOTIDE SEQUENCE [LARGE SCALE GENOMIC DNA]</scope>
    <source>
        <strain evidence="18 19">SCSIO 52909</strain>
    </source>
</reference>
<dbReference type="PROSITE" id="PS50109">
    <property type="entry name" value="HIS_KIN"/>
    <property type="match status" value="1"/>
</dbReference>
<keyword evidence="11" id="KW-0408">Iron</keyword>
<evidence type="ECO:0000256" key="5">
    <source>
        <dbReference type="ARBA" id="ARBA00017322"/>
    </source>
</evidence>
<dbReference type="InterPro" id="IPR005467">
    <property type="entry name" value="His_kinase_dom"/>
</dbReference>
<evidence type="ECO:0000256" key="16">
    <source>
        <dbReference type="SAM" id="Phobius"/>
    </source>
</evidence>
<evidence type="ECO:0000256" key="11">
    <source>
        <dbReference type="ARBA" id="ARBA00023004"/>
    </source>
</evidence>
<keyword evidence="16" id="KW-0812">Transmembrane</keyword>
<gene>
    <name evidence="18" type="ORF">GBA63_01050</name>
</gene>
<dbReference type="GO" id="GO:0046983">
    <property type="term" value="F:protein dimerization activity"/>
    <property type="evidence" value="ECO:0007669"/>
    <property type="project" value="InterPro"/>
</dbReference>
<evidence type="ECO:0000256" key="7">
    <source>
        <dbReference type="ARBA" id="ARBA00022490"/>
    </source>
</evidence>
<dbReference type="PANTHER" id="PTHR24421">
    <property type="entry name" value="NITRATE/NITRITE SENSOR PROTEIN NARX-RELATED"/>
    <property type="match status" value="1"/>
</dbReference>
<dbReference type="GO" id="GO:0005737">
    <property type="term" value="C:cytoplasm"/>
    <property type="evidence" value="ECO:0007669"/>
    <property type="project" value="UniProtKB-SubCell"/>
</dbReference>
<dbReference type="InterPro" id="IPR003594">
    <property type="entry name" value="HATPase_dom"/>
</dbReference>
<dbReference type="CDD" id="cd16917">
    <property type="entry name" value="HATPase_UhpB-NarQ-NarX-like"/>
    <property type="match status" value="1"/>
</dbReference>
<accession>A0A6G8Q4H2</accession>
<keyword evidence="6" id="KW-0004">4Fe-4S</keyword>
<evidence type="ECO:0000256" key="1">
    <source>
        <dbReference type="ARBA" id="ARBA00000085"/>
    </source>
</evidence>
<dbReference type="Pfam" id="PF07730">
    <property type="entry name" value="HisKA_3"/>
    <property type="match status" value="1"/>
</dbReference>
<dbReference type="AlphaFoldDB" id="A0A6G8Q4H2"/>
<evidence type="ECO:0000256" key="2">
    <source>
        <dbReference type="ARBA" id="ARBA00001966"/>
    </source>
</evidence>
<dbReference type="InterPro" id="IPR050482">
    <property type="entry name" value="Sensor_HK_TwoCompSys"/>
</dbReference>
<evidence type="ECO:0000256" key="15">
    <source>
        <dbReference type="ARBA" id="ARBA00030800"/>
    </source>
</evidence>
<keyword evidence="12" id="KW-0902">Two-component regulatory system</keyword>
<dbReference type="EMBL" id="CP045119">
    <property type="protein sequence ID" value="QIN81365.1"/>
    <property type="molecule type" value="Genomic_DNA"/>
</dbReference>
<keyword evidence="16" id="KW-1133">Transmembrane helix</keyword>
<dbReference type="GO" id="GO:0016020">
    <property type="term" value="C:membrane"/>
    <property type="evidence" value="ECO:0007669"/>
    <property type="project" value="InterPro"/>
</dbReference>
<keyword evidence="16" id="KW-0472">Membrane</keyword>
<name>A0A6G8Q4H2_9ACTN</name>
<feature type="transmembrane region" description="Helical" evidence="16">
    <location>
        <begin position="69"/>
        <end position="87"/>
    </location>
</feature>
<dbReference type="InterPro" id="IPR011712">
    <property type="entry name" value="Sig_transdc_His_kin_sub3_dim/P"/>
</dbReference>
<dbReference type="Pfam" id="PF02518">
    <property type="entry name" value="HATPase_c"/>
    <property type="match status" value="1"/>
</dbReference>
<dbReference type="Proteomes" id="UP000501452">
    <property type="component" value="Chromosome"/>
</dbReference>
<comment type="function">
    <text evidence="14">Member of the two-component regulatory system NreB/NreC involved in the control of dissimilatory nitrate/nitrite reduction in response to oxygen. NreB functions as a direct oxygen sensor histidine kinase which is autophosphorylated, in the absence of oxygen, probably at the conserved histidine residue, and transfers its phosphate group probably to a conserved aspartate residue of NreC. NreB/NreC activates the expression of the nitrate (narGHJI) and nitrite (nir) reductase operons, as well as the putative nitrate transporter gene narT.</text>
</comment>
<keyword evidence="7" id="KW-0963">Cytoplasm</keyword>
<feature type="domain" description="Histidine kinase" evidence="17">
    <location>
        <begin position="224"/>
        <end position="310"/>
    </location>
</feature>
<evidence type="ECO:0000256" key="14">
    <source>
        <dbReference type="ARBA" id="ARBA00024827"/>
    </source>
</evidence>
<evidence type="ECO:0000256" key="8">
    <source>
        <dbReference type="ARBA" id="ARBA00022679"/>
    </source>
</evidence>